<evidence type="ECO:0000313" key="2">
    <source>
        <dbReference type="EMBL" id="SPC74689.1"/>
    </source>
</evidence>
<feature type="region of interest" description="Disordered" evidence="1">
    <location>
        <begin position="35"/>
        <end position="56"/>
    </location>
</feature>
<gene>
    <name evidence="2" type="ORF">FSB_LOCUS2571</name>
</gene>
<name>A0A2N9EJF8_FAGSY</name>
<proteinExistence type="predicted"/>
<dbReference type="AlphaFoldDB" id="A0A2N9EJF8"/>
<accession>A0A2N9EJF8</accession>
<reference evidence="2" key="1">
    <citation type="submission" date="2018-02" db="EMBL/GenBank/DDBJ databases">
        <authorList>
            <person name="Cohen D.B."/>
            <person name="Kent A.D."/>
        </authorList>
    </citation>
    <scope>NUCLEOTIDE SEQUENCE</scope>
</reference>
<sequence length="56" mass="5581">MAKNKSSCSSSACHSPPPLITATSVKTIMAKNKSSCSSSACHSPPPLITVTSGGGF</sequence>
<dbReference type="EMBL" id="OIVN01000120">
    <property type="protein sequence ID" value="SPC74689.1"/>
    <property type="molecule type" value="Genomic_DNA"/>
</dbReference>
<organism evidence="2">
    <name type="scientific">Fagus sylvatica</name>
    <name type="common">Beechnut</name>
    <dbReference type="NCBI Taxonomy" id="28930"/>
    <lineage>
        <taxon>Eukaryota</taxon>
        <taxon>Viridiplantae</taxon>
        <taxon>Streptophyta</taxon>
        <taxon>Embryophyta</taxon>
        <taxon>Tracheophyta</taxon>
        <taxon>Spermatophyta</taxon>
        <taxon>Magnoliopsida</taxon>
        <taxon>eudicotyledons</taxon>
        <taxon>Gunneridae</taxon>
        <taxon>Pentapetalae</taxon>
        <taxon>rosids</taxon>
        <taxon>fabids</taxon>
        <taxon>Fagales</taxon>
        <taxon>Fagaceae</taxon>
        <taxon>Fagus</taxon>
    </lineage>
</organism>
<evidence type="ECO:0000256" key="1">
    <source>
        <dbReference type="SAM" id="MobiDB-lite"/>
    </source>
</evidence>
<protein>
    <submittedName>
        <fullName evidence="2">Uncharacterized protein</fullName>
    </submittedName>
</protein>